<gene>
    <name evidence="9" type="ORF">V474_00610</name>
</gene>
<dbReference type="InterPro" id="IPR044068">
    <property type="entry name" value="CB"/>
</dbReference>
<reference evidence="9 10" key="1">
    <citation type="journal article" date="2015" name="G3 (Bethesda)">
        <title>Insights into Ongoing Evolution of the Hexachlorocyclohexane Catabolic Pathway from Comparative Genomics of Ten Sphingomonadaceae Strains.</title>
        <authorList>
            <person name="Pearce S.L."/>
            <person name="Oakeshott J.G."/>
            <person name="Pandey G."/>
        </authorList>
    </citation>
    <scope>NUCLEOTIDE SEQUENCE [LARGE SCALE GENOMIC DNA]</scope>
    <source>
        <strain evidence="9 10">LL02</strain>
    </source>
</reference>
<comment type="caution">
    <text evidence="9">The sequence shown here is derived from an EMBL/GenBank/DDBJ whole genome shotgun (WGS) entry which is preliminary data.</text>
</comment>
<dbReference type="InterPro" id="IPR013762">
    <property type="entry name" value="Integrase-like_cat_sf"/>
</dbReference>
<dbReference type="PANTHER" id="PTHR30349">
    <property type="entry name" value="PHAGE INTEGRASE-RELATED"/>
    <property type="match status" value="1"/>
</dbReference>
<dbReference type="PANTHER" id="PTHR30349:SF64">
    <property type="entry name" value="PROPHAGE INTEGRASE INTD-RELATED"/>
    <property type="match status" value="1"/>
</dbReference>
<feature type="domain" description="Tyr recombinase" evidence="7">
    <location>
        <begin position="99"/>
        <end position="258"/>
    </location>
</feature>
<name>A0A0J7YAV8_9SPHN</name>
<feature type="domain" description="Core-binding (CB)" evidence="8">
    <location>
        <begin position="1"/>
        <end position="75"/>
    </location>
</feature>
<dbReference type="OrthoDB" id="7615137at2"/>
<dbReference type="Gene3D" id="1.10.150.130">
    <property type="match status" value="1"/>
</dbReference>
<dbReference type="InterPro" id="IPR010998">
    <property type="entry name" value="Integrase_recombinase_N"/>
</dbReference>
<keyword evidence="3 5" id="KW-0238">DNA-binding</keyword>
<dbReference type="SUPFAM" id="SSF56349">
    <property type="entry name" value="DNA breaking-rejoining enzymes"/>
    <property type="match status" value="1"/>
</dbReference>
<evidence type="ECO:0000256" key="2">
    <source>
        <dbReference type="ARBA" id="ARBA00022908"/>
    </source>
</evidence>
<protein>
    <recommendedName>
        <fullName evidence="11">Integrase</fullName>
    </recommendedName>
</protein>
<comment type="similarity">
    <text evidence="1">Belongs to the 'phage' integrase family.</text>
</comment>
<dbReference type="GO" id="GO:0006310">
    <property type="term" value="P:DNA recombination"/>
    <property type="evidence" value="ECO:0007669"/>
    <property type="project" value="UniProtKB-KW"/>
</dbReference>
<dbReference type="InterPro" id="IPR050090">
    <property type="entry name" value="Tyrosine_recombinase_XerCD"/>
</dbReference>
<proteinExistence type="inferred from homology"/>
<sequence>MEAAEGILWADADTRDIAWSRLRSCVDFLGGKRDLDDLKTTDLDRLRQQLKKDGRADATVNRFLSCLRTFLTWCKAREYRTLPVNKDTIVFPWIKEKGGRLRWITYEEELRLLSLMPENVAKLVRVALDTGCRRDELLTARLDQLNGNSLHLYKTKNDESRHVPLLPETAATLRELIETKTMPTQRNLRSWWDRAKDRMGLGADEEFVFHTCRHTRAVRLVDAGIDVLLIKELLGHKRIETTLRYAKVRPQNLERVVDRVGELDRAEREKAQKSAAPHVPPQSPLGGEIVSLAA</sequence>
<evidence type="ECO:0000313" key="10">
    <source>
        <dbReference type="Proteomes" id="UP000052268"/>
    </source>
</evidence>
<evidence type="ECO:0000256" key="4">
    <source>
        <dbReference type="ARBA" id="ARBA00023172"/>
    </source>
</evidence>
<dbReference type="Pfam" id="PF00589">
    <property type="entry name" value="Phage_integrase"/>
    <property type="match status" value="1"/>
</dbReference>
<dbReference type="InterPro" id="IPR002104">
    <property type="entry name" value="Integrase_catalytic"/>
</dbReference>
<dbReference type="PROSITE" id="PS51898">
    <property type="entry name" value="TYR_RECOMBINASE"/>
    <property type="match status" value="1"/>
</dbReference>
<dbReference type="Proteomes" id="UP000052268">
    <property type="component" value="Unassembled WGS sequence"/>
</dbReference>
<evidence type="ECO:0000256" key="5">
    <source>
        <dbReference type="PROSITE-ProRule" id="PRU01248"/>
    </source>
</evidence>
<keyword evidence="2" id="KW-0229">DNA integration</keyword>
<evidence type="ECO:0000256" key="1">
    <source>
        <dbReference type="ARBA" id="ARBA00008857"/>
    </source>
</evidence>
<dbReference type="Gene3D" id="1.10.443.10">
    <property type="entry name" value="Intergrase catalytic core"/>
    <property type="match status" value="1"/>
</dbReference>
<dbReference type="InterPro" id="IPR011010">
    <property type="entry name" value="DNA_brk_join_enz"/>
</dbReference>
<organism evidence="9 10">
    <name type="scientific">Novosphingobium barchaimii LL02</name>
    <dbReference type="NCBI Taxonomy" id="1114963"/>
    <lineage>
        <taxon>Bacteria</taxon>
        <taxon>Pseudomonadati</taxon>
        <taxon>Pseudomonadota</taxon>
        <taxon>Alphaproteobacteria</taxon>
        <taxon>Sphingomonadales</taxon>
        <taxon>Sphingomonadaceae</taxon>
        <taxon>Novosphingobium</taxon>
    </lineage>
</organism>
<feature type="region of interest" description="Disordered" evidence="6">
    <location>
        <begin position="265"/>
        <end position="287"/>
    </location>
</feature>
<dbReference type="EMBL" id="JACU01000001">
    <property type="protein sequence ID" value="KMS60448.1"/>
    <property type="molecule type" value="Genomic_DNA"/>
</dbReference>
<evidence type="ECO:0000256" key="3">
    <source>
        <dbReference type="ARBA" id="ARBA00023125"/>
    </source>
</evidence>
<dbReference type="GO" id="GO:0003677">
    <property type="term" value="F:DNA binding"/>
    <property type="evidence" value="ECO:0007669"/>
    <property type="project" value="UniProtKB-UniRule"/>
</dbReference>
<dbReference type="PROSITE" id="PS51900">
    <property type="entry name" value="CB"/>
    <property type="match status" value="1"/>
</dbReference>
<evidence type="ECO:0000256" key="6">
    <source>
        <dbReference type="SAM" id="MobiDB-lite"/>
    </source>
</evidence>
<dbReference type="GO" id="GO:0015074">
    <property type="term" value="P:DNA integration"/>
    <property type="evidence" value="ECO:0007669"/>
    <property type="project" value="UniProtKB-KW"/>
</dbReference>
<dbReference type="PATRIC" id="fig|1114963.3.peg.121"/>
<keyword evidence="4" id="KW-0233">DNA recombination</keyword>
<dbReference type="AlphaFoldDB" id="A0A0J7YAV8"/>
<accession>A0A0J7YAV8</accession>
<evidence type="ECO:0008006" key="11">
    <source>
        <dbReference type="Google" id="ProtNLM"/>
    </source>
</evidence>
<evidence type="ECO:0000259" key="8">
    <source>
        <dbReference type="PROSITE" id="PS51900"/>
    </source>
</evidence>
<evidence type="ECO:0000259" key="7">
    <source>
        <dbReference type="PROSITE" id="PS51898"/>
    </source>
</evidence>
<keyword evidence="10" id="KW-1185">Reference proteome</keyword>
<dbReference type="CDD" id="cd00796">
    <property type="entry name" value="INT_Rci_Hp1_C"/>
    <property type="match status" value="1"/>
</dbReference>
<dbReference type="RefSeq" id="WP_059149652.1">
    <property type="nucleotide sequence ID" value="NZ_KQ130452.1"/>
</dbReference>
<evidence type="ECO:0000313" key="9">
    <source>
        <dbReference type="EMBL" id="KMS60448.1"/>
    </source>
</evidence>